<keyword evidence="10" id="KW-1185">Reference proteome</keyword>
<dbReference type="InterPro" id="IPR041006">
    <property type="entry name" value="Morc_S5"/>
</dbReference>
<evidence type="ECO:0000256" key="2">
    <source>
        <dbReference type="ARBA" id="ARBA00022723"/>
    </source>
</evidence>
<evidence type="ECO:0000256" key="7">
    <source>
        <dbReference type="SAM" id="Coils"/>
    </source>
</evidence>
<dbReference type="InterPro" id="IPR036890">
    <property type="entry name" value="HATPase_C_sf"/>
</dbReference>
<dbReference type="Pfam" id="PF07496">
    <property type="entry name" value="zf-CW"/>
    <property type="match status" value="1"/>
</dbReference>
<dbReference type="PROSITE" id="PS51050">
    <property type="entry name" value="ZF_CW"/>
    <property type="match status" value="1"/>
</dbReference>
<keyword evidence="5 7" id="KW-0175">Coiled coil</keyword>
<dbReference type="InterPro" id="IPR011124">
    <property type="entry name" value="Znf_CW"/>
</dbReference>
<feature type="domain" description="CW-type" evidence="8">
    <location>
        <begin position="458"/>
        <end position="512"/>
    </location>
</feature>
<dbReference type="Pfam" id="PF17942">
    <property type="entry name" value="Morc6_S5"/>
    <property type="match status" value="1"/>
</dbReference>
<dbReference type="SUPFAM" id="SSF55874">
    <property type="entry name" value="ATPase domain of HSP90 chaperone/DNA topoisomerase II/histidine kinase"/>
    <property type="match status" value="1"/>
</dbReference>
<comment type="caution">
    <text evidence="9">The sequence shown here is derived from an EMBL/GenBank/DDBJ whole genome shotgun (WGS) entry which is preliminary data.</text>
</comment>
<dbReference type="GO" id="GO:0008270">
    <property type="term" value="F:zinc ion binding"/>
    <property type="evidence" value="ECO:0007669"/>
    <property type="project" value="UniProtKB-KW"/>
</dbReference>
<evidence type="ECO:0000256" key="1">
    <source>
        <dbReference type="ARBA" id="ARBA00004123"/>
    </source>
</evidence>
<dbReference type="Gene3D" id="3.30.40.100">
    <property type="match status" value="1"/>
</dbReference>
<feature type="non-terminal residue" evidence="9">
    <location>
        <position position="921"/>
    </location>
</feature>
<dbReference type="AlphaFoldDB" id="A0A9Q0XQ98"/>
<name>A0A9Q0XQ98_9SAUR</name>
<gene>
    <name evidence="9" type="ORF">JRQ81_019881</name>
</gene>
<keyword evidence="6" id="KW-0539">Nucleus</keyword>
<evidence type="ECO:0000256" key="3">
    <source>
        <dbReference type="ARBA" id="ARBA00022771"/>
    </source>
</evidence>
<dbReference type="Pfam" id="PF13589">
    <property type="entry name" value="HATPase_c_3"/>
    <property type="match status" value="1"/>
</dbReference>
<comment type="subcellular location">
    <subcellularLocation>
        <location evidence="1">Nucleus</location>
    </subcellularLocation>
</comment>
<organism evidence="9 10">
    <name type="scientific">Phrynocephalus forsythii</name>
    <dbReference type="NCBI Taxonomy" id="171643"/>
    <lineage>
        <taxon>Eukaryota</taxon>
        <taxon>Metazoa</taxon>
        <taxon>Chordata</taxon>
        <taxon>Craniata</taxon>
        <taxon>Vertebrata</taxon>
        <taxon>Euteleostomi</taxon>
        <taxon>Lepidosauria</taxon>
        <taxon>Squamata</taxon>
        <taxon>Bifurcata</taxon>
        <taxon>Unidentata</taxon>
        <taxon>Episquamata</taxon>
        <taxon>Toxicofera</taxon>
        <taxon>Iguania</taxon>
        <taxon>Acrodonta</taxon>
        <taxon>Agamidae</taxon>
        <taxon>Agaminae</taxon>
        <taxon>Phrynocephalus</taxon>
    </lineage>
</organism>
<keyword evidence="4" id="KW-0862">Zinc</keyword>
<evidence type="ECO:0000256" key="6">
    <source>
        <dbReference type="ARBA" id="ARBA00023242"/>
    </source>
</evidence>
<dbReference type="CDD" id="cd16931">
    <property type="entry name" value="HATPase_MORC-like"/>
    <property type="match status" value="1"/>
</dbReference>
<evidence type="ECO:0000313" key="10">
    <source>
        <dbReference type="Proteomes" id="UP001142489"/>
    </source>
</evidence>
<sequence length="921" mass="105121">TTHDFLFGAVAELIDNSRDAGATRLDIYTVDRDNMQGGFLLCFLDDGCGMTPREATDIVYFGRSSKTANPKMIGRFGNGLKSGSMRIGKDFILFTKKENTMTCLLFSQTFCETEGLTEVVVPLPTWSAHTKNPIIDDSEKFATQLSIICKYSPFKSEAELMKQFDGIYGKTGTLLVIYNLKLSVTGEAELDNQTDEADLLIAGAPENLPEQRSLRAYTAILYFDPRMRIFIQAQKVETKRLPYCFYRPRMYPYISSSFRQVAMKKLEETEMEVKAAEEAVKKAKCALKHMQDSHLYKDNESAQRALGDALENEKRMREKLEDRRRNLRRQKKLFLIFGINIQNRSQYGMLIYSNSRLIRMFEKVGPQKNIESCVGAGAVGIVDIPTDVMEPTHNKQAFANVKEYNCLLKAMGNCLAQYWKDIGISQKGETIFWSDFGYLSNKWCERPSEILRYKRRRAVEIPDIVQCDICLKWRLVSLDSDINHGGHHGIWNCEKSPNSRENKCSTPEHLPSIPFGTFNPTLSLNHRQKELIDSIQEHKKKLENIQSQKLHVITPHTIVPCIVGTRAPQETACQRKTFHKDPSPACRRLIKRRRKRRLIQQGSHEILPPAKGPRKVRQTPSQEEKHFLSVPEERKDHSFPKVLCLEEQDEQPYSEEPGVIKIETDSEAEIICIISSESESGDLPMSEECKEFSFIHKDKQEPSEEKRDSLFSLLSCGEKSFTELETSQEDCQGQVLVAAQTSKATDSQAEKCEHVPETKVIETLTSHIKEILLYFLPEHSISREQLVSMGPEDILLMFKASGDLLKGHLEENKKNTLCIRQLFLQYEQHICQKIQSIQHRGLQVVHALETELSLCELQIKATQEKLGHFRGKAAQLLLKIHPHLLIRNLEDVDCFLEESLKPGKEHMPECPSASGINDLPC</sequence>
<protein>
    <recommendedName>
        <fullName evidence="8">CW-type domain-containing protein</fullName>
    </recommendedName>
</protein>
<dbReference type="Proteomes" id="UP001142489">
    <property type="component" value="Unassembled WGS sequence"/>
</dbReference>
<evidence type="ECO:0000259" key="8">
    <source>
        <dbReference type="PROSITE" id="PS51050"/>
    </source>
</evidence>
<reference evidence="9" key="1">
    <citation type="journal article" date="2023" name="DNA Res.">
        <title>Chromosome-level genome assembly of Phrynocephalus forsythii using third-generation DNA sequencing and Hi-C analysis.</title>
        <authorList>
            <person name="Qi Y."/>
            <person name="Zhao W."/>
            <person name="Zhao Y."/>
            <person name="Niu C."/>
            <person name="Cao S."/>
            <person name="Zhang Y."/>
        </authorList>
    </citation>
    <scope>NUCLEOTIDE SEQUENCE</scope>
    <source>
        <tissue evidence="9">Muscle</tissue>
    </source>
</reference>
<dbReference type="OrthoDB" id="10251809at2759"/>
<evidence type="ECO:0000256" key="5">
    <source>
        <dbReference type="ARBA" id="ARBA00023054"/>
    </source>
</evidence>
<dbReference type="EMBL" id="JAPFRF010000010">
    <property type="protein sequence ID" value="KAJ7320370.1"/>
    <property type="molecule type" value="Genomic_DNA"/>
</dbReference>
<dbReference type="PANTHER" id="PTHR23337:SF7">
    <property type="entry name" value="ATPASE MORC2"/>
    <property type="match status" value="1"/>
</dbReference>
<accession>A0A9Q0XQ98</accession>
<proteinExistence type="predicted"/>
<evidence type="ECO:0000313" key="9">
    <source>
        <dbReference type="EMBL" id="KAJ7320370.1"/>
    </source>
</evidence>
<keyword evidence="2" id="KW-0479">Metal-binding</keyword>
<dbReference type="Gene3D" id="3.30.565.10">
    <property type="entry name" value="Histidine kinase-like ATPase, C-terminal domain"/>
    <property type="match status" value="1"/>
</dbReference>
<dbReference type="PANTHER" id="PTHR23337">
    <property type="entry name" value="ZINC FINGER CW-TYPE COILED-COIL DOMAIN PROTEIN 1"/>
    <property type="match status" value="1"/>
</dbReference>
<dbReference type="GO" id="GO:0005634">
    <property type="term" value="C:nucleus"/>
    <property type="evidence" value="ECO:0007669"/>
    <property type="project" value="UniProtKB-SubCell"/>
</dbReference>
<evidence type="ECO:0000256" key="4">
    <source>
        <dbReference type="ARBA" id="ARBA00022833"/>
    </source>
</evidence>
<feature type="coiled-coil region" evidence="7">
    <location>
        <begin position="259"/>
        <end position="330"/>
    </location>
</feature>
<keyword evidence="3" id="KW-0863">Zinc-finger</keyword>